<keyword evidence="2" id="KW-1003">Cell membrane</keyword>
<dbReference type="InterPro" id="IPR033479">
    <property type="entry name" value="dCache_1"/>
</dbReference>
<dbReference type="EMBL" id="CP078093">
    <property type="protein sequence ID" value="QXM06991.1"/>
    <property type="molecule type" value="Genomic_DNA"/>
</dbReference>
<protein>
    <submittedName>
        <fullName evidence="13">Methyl-accepting chemotaxis protein</fullName>
    </submittedName>
</protein>
<dbReference type="CDD" id="cd06225">
    <property type="entry name" value="HAMP"/>
    <property type="match status" value="1"/>
</dbReference>
<feature type="domain" description="HAMP" evidence="12">
    <location>
        <begin position="331"/>
        <end position="383"/>
    </location>
</feature>
<evidence type="ECO:0000259" key="11">
    <source>
        <dbReference type="PROSITE" id="PS50111"/>
    </source>
</evidence>
<sequence length="688" mass="75744">MKKISYKIALAIIICTVLVSSVISGVSYVKCRKIIGSNANDKMLLMVQNKANEFDKMMNSLESSVDNLGNSIAGIYNKEQLSTSNYMDAFIEGVNPLVYNAAKNAVGNIDAYFAFNPKLIHADKLYQSVYFTDENGDYKNIGEATPLEDLTPSNKNAAWYFRPINTGHGVWSDPYYDKNLNKNMITYSSPVYNGDQLIGVVGMDIDFSIIEKSILSMKLYDTGYTFLLNSKYDVIVHPTIKEHKSLKDLGDDSLAKLKDVIDKKQLGIQETKFQGVEKLTSFSKLNNGFVIIATAPKSEILSQVQEMLIFQTIMILLGLIIAVVAAYFISKIITKPIHHLIDLMACAEKGDFTIKINNKSSDEFGKLADSFENMIQGQKNMMIKIKDMSELVDNDAKNLNEVAEKINHSYDEVANSVSDVAQGTNLQAEDLTEIAQELINFGKEIDVVADLISEVNNKTNAINSKANISNEQLEKLISSIEVMNQASTSVKENVSTLSENINQVTQITEVINSVSEQTNLLALNAAIEAARAGEAGKGFAVVADEIRGLAEQVKQSSSSINEIINSISKDAKMSVDTAENVSTQLIEQEKIVKDSIAAFKDIISEVEEIIPKVTNIDASTSVINGKKEKIIERVQSASAVSEEVSAATQQIAATTQIVSEATKDILNTSKELKERSNAMQVHIEKFKF</sequence>
<feature type="transmembrane region" description="Helical" evidence="10">
    <location>
        <begin position="308"/>
        <end position="329"/>
    </location>
</feature>
<dbReference type="PROSITE" id="PS50885">
    <property type="entry name" value="HAMP"/>
    <property type="match status" value="1"/>
</dbReference>
<dbReference type="Pfam" id="PF00672">
    <property type="entry name" value="HAMP"/>
    <property type="match status" value="1"/>
</dbReference>
<keyword evidence="7 9" id="KW-0807">Transducer</keyword>
<dbReference type="CDD" id="cd12913">
    <property type="entry name" value="PDC1_MCP_like"/>
    <property type="match status" value="1"/>
</dbReference>
<keyword evidence="5 10" id="KW-1133">Transmembrane helix</keyword>
<keyword evidence="14" id="KW-1185">Reference proteome</keyword>
<proteinExistence type="inferred from homology"/>
<dbReference type="PANTHER" id="PTHR32089">
    <property type="entry name" value="METHYL-ACCEPTING CHEMOTAXIS PROTEIN MCPB"/>
    <property type="match status" value="1"/>
</dbReference>
<evidence type="ECO:0000313" key="14">
    <source>
        <dbReference type="Proteomes" id="UP000886818"/>
    </source>
</evidence>
<evidence type="ECO:0000256" key="1">
    <source>
        <dbReference type="ARBA" id="ARBA00004651"/>
    </source>
</evidence>
<dbReference type="SMART" id="SM00283">
    <property type="entry name" value="MA"/>
    <property type="match status" value="1"/>
</dbReference>
<evidence type="ECO:0000256" key="5">
    <source>
        <dbReference type="ARBA" id="ARBA00022989"/>
    </source>
</evidence>
<keyword evidence="6 10" id="KW-0472">Membrane</keyword>
<evidence type="ECO:0000313" key="13">
    <source>
        <dbReference type="EMBL" id="QXM06991.1"/>
    </source>
</evidence>
<evidence type="ECO:0000256" key="2">
    <source>
        <dbReference type="ARBA" id="ARBA00022475"/>
    </source>
</evidence>
<keyword evidence="3" id="KW-0145">Chemotaxis</keyword>
<name>A0ABX8RDY6_9CLOT</name>
<dbReference type="SMART" id="SM00304">
    <property type="entry name" value="HAMP"/>
    <property type="match status" value="1"/>
</dbReference>
<dbReference type="PANTHER" id="PTHR32089:SF112">
    <property type="entry name" value="LYSOZYME-LIKE PROTEIN-RELATED"/>
    <property type="match status" value="1"/>
</dbReference>
<evidence type="ECO:0000256" key="6">
    <source>
        <dbReference type="ARBA" id="ARBA00023136"/>
    </source>
</evidence>
<dbReference type="InterPro" id="IPR003660">
    <property type="entry name" value="HAMP_dom"/>
</dbReference>
<organism evidence="13 14">
    <name type="scientific">Crassaminicella indica</name>
    <dbReference type="NCBI Taxonomy" id="2855394"/>
    <lineage>
        <taxon>Bacteria</taxon>
        <taxon>Bacillati</taxon>
        <taxon>Bacillota</taxon>
        <taxon>Clostridia</taxon>
        <taxon>Eubacteriales</taxon>
        <taxon>Clostridiaceae</taxon>
        <taxon>Crassaminicella</taxon>
    </lineage>
</organism>
<evidence type="ECO:0000256" key="3">
    <source>
        <dbReference type="ARBA" id="ARBA00022500"/>
    </source>
</evidence>
<dbReference type="InterPro" id="IPR004089">
    <property type="entry name" value="MCPsignal_dom"/>
</dbReference>
<evidence type="ECO:0000256" key="4">
    <source>
        <dbReference type="ARBA" id="ARBA00022692"/>
    </source>
</evidence>
<reference evidence="13" key="1">
    <citation type="submission" date="2021-07" db="EMBL/GenBank/DDBJ databases">
        <title>Complete genome sequence of Crassaminicella sp. 143-21, isolated from a deep-sea hydrothermal vent.</title>
        <authorList>
            <person name="Li X."/>
        </authorList>
    </citation>
    <scope>NUCLEOTIDE SEQUENCE</scope>
    <source>
        <strain evidence="13">143-21</strain>
    </source>
</reference>
<dbReference type="Proteomes" id="UP000886818">
    <property type="component" value="Chromosome"/>
</dbReference>
<dbReference type="CDD" id="cd12912">
    <property type="entry name" value="PDC2_MCP_like"/>
    <property type="match status" value="1"/>
</dbReference>
<comment type="similarity">
    <text evidence="8">Belongs to the methyl-accepting chemotaxis (MCP) protein family.</text>
</comment>
<evidence type="ECO:0000256" key="9">
    <source>
        <dbReference type="PROSITE-ProRule" id="PRU00284"/>
    </source>
</evidence>
<feature type="domain" description="Methyl-accepting transducer" evidence="11">
    <location>
        <begin position="402"/>
        <end position="652"/>
    </location>
</feature>
<dbReference type="PROSITE" id="PS50111">
    <property type="entry name" value="CHEMOTAXIS_TRANSDUC_2"/>
    <property type="match status" value="1"/>
</dbReference>
<evidence type="ECO:0000256" key="10">
    <source>
        <dbReference type="SAM" id="Phobius"/>
    </source>
</evidence>
<comment type="subcellular location">
    <subcellularLocation>
        <location evidence="1">Cell membrane</location>
        <topology evidence="1">Multi-pass membrane protein</topology>
    </subcellularLocation>
</comment>
<gene>
    <name evidence="13" type="ORF">KVH43_04545</name>
</gene>
<keyword evidence="4 10" id="KW-0812">Transmembrane</keyword>
<accession>A0ABX8RDY6</accession>
<dbReference type="RefSeq" id="WP_218283683.1">
    <property type="nucleotide sequence ID" value="NZ_CP078093.1"/>
</dbReference>
<dbReference type="Pfam" id="PF00015">
    <property type="entry name" value="MCPsignal"/>
    <property type="match status" value="1"/>
</dbReference>
<evidence type="ECO:0000256" key="8">
    <source>
        <dbReference type="ARBA" id="ARBA00029447"/>
    </source>
</evidence>
<evidence type="ECO:0000259" key="12">
    <source>
        <dbReference type="PROSITE" id="PS50885"/>
    </source>
</evidence>
<evidence type="ECO:0000256" key="7">
    <source>
        <dbReference type="ARBA" id="ARBA00023224"/>
    </source>
</evidence>
<dbReference type="Pfam" id="PF02743">
    <property type="entry name" value="dCache_1"/>
    <property type="match status" value="1"/>
</dbReference>